<keyword evidence="3" id="KW-0274">FAD</keyword>
<dbReference type="GO" id="GO:0004174">
    <property type="term" value="F:electron-transferring-flavoprotein dehydrogenase activity"/>
    <property type="evidence" value="ECO:0007669"/>
    <property type="project" value="TreeGrafter"/>
</dbReference>
<dbReference type="EMBL" id="MPUK01000004">
    <property type="protein sequence ID" value="ONH67757.1"/>
    <property type="molecule type" value="Genomic_DNA"/>
</dbReference>
<name>A0A1V2L777_CYBFA</name>
<evidence type="ECO:0000256" key="4">
    <source>
        <dbReference type="ARBA" id="ARBA00023002"/>
    </source>
</evidence>
<dbReference type="OMA" id="WRSKYEK"/>
<evidence type="ECO:0000259" key="5">
    <source>
        <dbReference type="Pfam" id="PF07992"/>
    </source>
</evidence>
<dbReference type="SUPFAM" id="SSF51905">
    <property type="entry name" value="FAD/NAD(P)-binding domain"/>
    <property type="match status" value="1"/>
</dbReference>
<sequence>MAKRIVVIGGGFFGIWCANKLLATKKDYDITLISKSKFAYFLISSVRVSVENDTDRSLYPLTELVKEGIRIVQDEVMLMKEDSVELKQMGTLEFDALIIATGAKWAAPIGYTHQFGDDYQNYFANEHKKIEEAKHIVLIGGGYNNAELAGELHDRYKEELKKGSKKVTMIHSRQLMLPEDGFYAEKLRKRVTEFYQNETDVRLILGTRALISDEDPNTIVAGTTTIKADLVYHSIGVEASIPPHNFDNFTDAKGFIRVEDTFQCTAIPKGNVFAIGDVANFNYKGLVARRGWYAAVVHNVQRVLSDPDCPLDKLKKCDRKPYHITSIVSLGAYAGCGQLFTIPYFNYTVMLPEWFCRLQKSKDMGRRFAKWLFANG</sequence>
<keyword evidence="2" id="KW-0285">Flavoprotein</keyword>
<dbReference type="Proteomes" id="UP000189513">
    <property type="component" value="Unassembled WGS sequence"/>
</dbReference>
<dbReference type="InterPro" id="IPR036188">
    <property type="entry name" value="FAD/NAD-bd_sf"/>
</dbReference>
<dbReference type="Pfam" id="PF07992">
    <property type="entry name" value="Pyr_redox_2"/>
    <property type="match status" value="1"/>
</dbReference>
<dbReference type="PRINTS" id="PR00368">
    <property type="entry name" value="FADPNR"/>
</dbReference>
<accession>A0A1V2L777</accession>
<evidence type="ECO:0000256" key="3">
    <source>
        <dbReference type="ARBA" id="ARBA00022827"/>
    </source>
</evidence>
<comment type="caution">
    <text evidence="6">The sequence shown here is derived from an EMBL/GenBank/DDBJ whole genome shotgun (WGS) entry which is preliminary data.</text>
</comment>
<organism evidence="6 7">
    <name type="scientific">Cyberlindnera fabianii</name>
    <name type="common">Yeast</name>
    <name type="synonym">Hansenula fabianii</name>
    <dbReference type="NCBI Taxonomy" id="36022"/>
    <lineage>
        <taxon>Eukaryota</taxon>
        <taxon>Fungi</taxon>
        <taxon>Dikarya</taxon>
        <taxon>Ascomycota</taxon>
        <taxon>Saccharomycotina</taxon>
        <taxon>Saccharomycetes</taxon>
        <taxon>Phaffomycetales</taxon>
        <taxon>Phaffomycetaceae</taxon>
        <taxon>Cyberlindnera</taxon>
    </lineage>
</organism>
<feature type="domain" description="FAD/NAD(P)-binding" evidence="5">
    <location>
        <begin position="4"/>
        <end position="284"/>
    </location>
</feature>
<dbReference type="GO" id="GO:0005737">
    <property type="term" value="C:cytoplasm"/>
    <property type="evidence" value="ECO:0007669"/>
    <property type="project" value="TreeGrafter"/>
</dbReference>
<evidence type="ECO:0000256" key="1">
    <source>
        <dbReference type="ARBA" id="ARBA00006442"/>
    </source>
</evidence>
<dbReference type="Gene3D" id="3.50.50.100">
    <property type="match status" value="1"/>
</dbReference>
<dbReference type="AlphaFoldDB" id="A0A1V2L777"/>
<keyword evidence="7" id="KW-1185">Reference proteome</keyword>
<dbReference type="PANTHER" id="PTHR43735">
    <property type="entry name" value="APOPTOSIS-INDUCING FACTOR 1"/>
    <property type="match status" value="1"/>
</dbReference>
<comment type="similarity">
    <text evidence="1">Belongs to the FAD-dependent oxidoreductase family.</text>
</comment>
<protein>
    <submittedName>
        <fullName evidence="6">Apoptosis-inducing factor 1</fullName>
    </submittedName>
</protein>
<dbReference type="PRINTS" id="PR00469">
    <property type="entry name" value="PNDRDTASEII"/>
</dbReference>
<proteinExistence type="inferred from homology"/>
<gene>
    <name evidence="6" type="ORF">BON22_2491</name>
</gene>
<dbReference type="VEuPathDB" id="FungiDB:BON22_2491"/>
<dbReference type="STRING" id="36022.A0A1V2L777"/>
<evidence type="ECO:0000256" key="2">
    <source>
        <dbReference type="ARBA" id="ARBA00022630"/>
    </source>
</evidence>
<evidence type="ECO:0000313" key="7">
    <source>
        <dbReference type="Proteomes" id="UP000189513"/>
    </source>
</evidence>
<dbReference type="PANTHER" id="PTHR43735:SF3">
    <property type="entry name" value="FERROPTOSIS SUPPRESSOR PROTEIN 1"/>
    <property type="match status" value="1"/>
</dbReference>
<reference evidence="7" key="1">
    <citation type="journal article" date="2017" name="Genome Announc.">
        <title>Genome sequences of Cyberlindnera fabianii 65, Pichia kudriavzevii 129, and Saccharomyces cerevisiae 131 isolated from fermented masau fruits in Zimbabwe.</title>
        <authorList>
            <person name="van Rijswijck I.M.H."/>
            <person name="Derks M.F.L."/>
            <person name="Abee T."/>
            <person name="de Ridder D."/>
            <person name="Smid E.J."/>
        </authorList>
    </citation>
    <scope>NUCLEOTIDE SEQUENCE [LARGE SCALE GENOMIC DNA]</scope>
    <source>
        <strain evidence="7">65</strain>
    </source>
</reference>
<evidence type="ECO:0000313" key="6">
    <source>
        <dbReference type="EMBL" id="ONH67757.1"/>
    </source>
</evidence>
<keyword evidence="4" id="KW-0560">Oxidoreductase</keyword>
<dbReference type="InterPro" id="IPR023753">
    <property type="entry name" value="FAD/NAD-binding_dom"/>
</dbReference>
<dbReference type="GO" id="GO:0050660">
    <property type="term" value="F:flavin adenine dinucleotide binding"/>
    <property type="evidence" value="ECO:0007669"/>
    <property type="project" value="TreeGrafter"/>
</dbReference>